<evidence type="ECO:0000259" key="7">
    <source>
        <dbReference type="PROSITE" id="PS50035"/>
    </source>
</evidence>
<feature type="transmembrane region" description="Helical" evidence="6">
    <location>
        <begin position="733"/>
        <end position="752"/>
    </location>
</feature>
<dbReference type="InterPro" id="IPR001736">
    <property type="entry name" value="PLipase_D/transphosphatidylase"/>
</dbReference>
<keyword evidence="2" id="KW-0677">Repeat</keyword>
<feature type="compositionally biased region" description="Low complexity" evidence="5">
    <location>
        <begin position="499"/>
        <end position="519"/>
    </location>
</feature>
<dbReference type="Pfam" id="PF09335">
    <property type="entry name" value="VTT_dom"/>
    <property type="match status" value="1"/>
</dbReference>
<dbReference type="InterPro" id="IPR015679">
    <property type="entry name" value="PLipase_D_fam"/>
</dbReference>
<feature type="transmembrane region" description="Helical" evidence="6">
    <location>
        <begin position="577"/>
        <end position="596"/>
    </location>
</feature>
<reference evidence="9" key="3">
    <citation type="journal article" date="2018" name="J. Cell Biol.">
        <title>Genome-wide CRISPR screen identifies TMEM41B as a gene required for autophagosome formation.</title>
        <authorList>
            <person name="Morita K."/>
            <person name="Hama Y."/>
            <person name="Izume T."/>
            <person name="Tamura N."/>
            <person name="Ueno T."/>
            <person name="Yamashita Y."/>
            <person name="Sakamaki Y."/>
            <person name="Mimura K."/>
            <person name="Morishita H."/>
            <person name="Shihoya W."/>
            <person name="Nureki O."/>
            <person name="Mano H."/>
            <person name="Mizushima N."/>
        </authorList>
    </citation>
    <scope>NUCLEOTIDE SEQUENCE</scope>
</reference>
<dbReference type="PANTHER" id="PTHR18896:SF76">
    <property type="entry name" value="PHOSPHOLIPASE"/>
    <property type="match status" value="1"/>
</dbReference>
<evidence type="ECO:0000256" key="3">
    <source>
        <dbReference type="ARBA" id="ARBA00022801"/>
    </source>
</evidence>
<dbReference type="InterPro" id="IPR025202">
    <property type="entry name" value="PLD-like_dom"/>
</dbReference>
<dbReference type="CDD" id="cd09140">
    <property type="entry name" value="PLDc_vPLD1_2_like_bac_1"/>
    <property type="match status" value="1"/>
</dbReference>
<organism evidence="8 9">
    <name type="scientific">Derxia gummosa DSM 723</name>
    <dbReference type="NCBI Taxonomy" id="1121388"/>
    <lineage>
        <taxon>Bacteria</taxon>
        <taxon>Pseudomonadati</taxon>
        <taxon>Pseudomonadota</taxon>
        <taxon>Betaproteobacteria</taxon>
        <taxon>Burkholderiales</taxon>
        <taxon>Alcaligenaceae</taxon>
        <taxon>Derxia</taxon>
    </lineage>
</organism>
<evidence type="ECO:0000256" key="6">
    <source>
        <dbReference type="SAM" id="Phobius"/>
    </source>
</evidence>
<protein>
    <submittedName>
        <fullName evidence="9">VTT domain-containing protein</fullName>
    </submittedName>
</protein>
<keyword evidence="3" id="KW-0378">Hydrolase</keyword>
<dbReference type="InterPro" id="IPR032816">
    <property type="entry name" value="VTT_dom"/>
</dbReference>
<dbReference type="AlphaFoldDB" id="A0A8B6X170"/>
<reference evidence="9" key="1">
    <citation type="journal article" date="2005" name="Mol. Cell. Biol.">
        <title>Immunoisolation of the yeast Golgi subcompartments and characterization of a novel membrane protein, Svp26, discovered in the Sed5-containing compartments.</title>
        <authorList>
            <person name="Inadome H."/>
            <person name="Noda Y."/>
            <person name="Adachi H."/>
            <person name="Yoda K."/>
        </authorList>
    </citation>
    <scope>NUCLEOTIDE SEQUENCE</scope>
</reference>
<keyword evidence="6" id="KW-1133">Transmembrane helix</keyword>
<dbReference type="RefSeq" id="WP_028309996.1">
    <property type="nucleotide sequence ID" value="NZ_AXWS01000007.1"/>
</dbReference>
<keyword evidence="6" id="KW-0812">Transmembrane</keyword>
<evidence type="ECO:0000256" key="2">
    <source>
        <dbReference type="ARBA" id="ARBA00022737"/>
    </source>
</evidence>
<dbReference type="PANTHER" id="PTHR18896">
    <property type="entry name" value="PHOSPHOLIPASE D"/>
    <property type="match status" value="1"/>
</dbReference>
<feature type="region of interest" description="Disordered" evidence="5">
    <location>
        <begin position="484"/>
        <end position="522"/>
    </location>
</feature>
<evidence type="ECO:0000313" key="9">
    <source>
        <dbReference type="RefSeq" id="WP_028309996.1"/>
    </source>
</evidence>
<reference evidence="9" key="2">
    <citation type="journal article" date="2007" name="Exp. Cell Res.">
        <title>Tvp38, Tvp23, Tvp18 and Tvp15: novel membrane proteins in the Tlg2-containing Golgi/endosome compartments of Saccharomyces cerevisiae.</title>
        <authorList>
            <person name="Inadome H."/>
            <person name="Noda Y."/>
            <person name="Kamimura Y."/>
            <person name="Adachi H."/>
            <person name="Yoda K."/>
        </authorList>
    </citation>
    <scope>NUCLEOTIDE SEQUENCE</scope>
</reference>
<sequence length="798" mass="85410">MPRPSACGQAREAPRDPARLLEPGRNCWRVEPARRVAFLVDGAAYFGALRAALIGARHTIQILGWDIDSRVRLRRDDADDGWPAPLAELLDALVRARPGLRAQVLSWDYAMLFALEREWLSPLRLGWRTHRRMQFRLDGCHPVGASHHQKVVVVDGAIAFVGGLDLTRCRWDTPAHAAREPGRVDPDGKPYAPFHDVQMAVDGAAAAALGQLCAERWLRASGRPGLCAPDAPAAGAGGFARGTSPGAPPSADLWPAGLVPDLTDVPVGIARTEPGFEGWAPVAEVKTLLADAIVATRAALYIENQYFSSSAMADALAARLAAPEPPDMALVLPRRQSGWLEETTMGVLRGRIDARLRAADPAGRYRAWCPRLADEPPDGGGCLNVHSKVMVVDDDFVTVGSANLSNRSMGFDSECNLAIASGGDARVRDGIRAFRARLLGEHLDVAPERVDAALREHGRLNAAIDALRDETARACVPPIAPPEARHAEAAHAAERLDRGQGPQPDAAPDADDGAAAVPGHGSHRTLVPAELRVAPEIDRLVPDAALIIDPERPAETELLMTELLPRAGQRRPVRGRVLAWTLIAVGLAALAMAWRYTPLRELLDIGELVRFGERLDALPFSPLAVVACYVLAGLVVMPLMLLVGVTGIVFGPIQGGLYALAGALASAAATWGVGRLLGRRALLRWGGPRMQRLAMRLARRGLPAMVLLRVVPVAPFSIVNLVAGAAHVGLRDFMAGTALGMTPGILFTTVFVDRIAAAIREPGWASFALLAGVVLVCVVFAMFVRRWVGRRRDAKAAA</sequence>
<dbReference type="CDD" id="cd09143">
    <property type="entry name" value="PLDc_vPLD1_2_like_bac_2"/>
    <property type="match status" value="1"/>
</dbReference>
<dbReference type="GO" id="GO:0004630">
    <property type="term" value="F:phospholipase D activity"/>
    <property type="evidence" value="ECO:0007669"/>
    <property type="project" value="UniProtKB-EC"/>
</dbReference>
<dbReference type="SMART" id="SM00155">
    <property type="entry name" value="PLDc"/>
    <property type="match status" value="2"/>
</dbReference>
<proteinExistence type="predicted"/>
<keyword evidence="6" id="KW-0472">Membrane</keyword>
<dbReference type="OrthoDB" id="8828485at2"/>
<accession>A0A8B6X170</accession>
<dbReference type="GO" id="GO:0009395">
    <property type="term" value="P:phospholipid catabolic process"/>
    <property type="evidence" value="ECO:0007669"/>
    <property type="project" value="TreeGrafter"/>
</dbReference>
<comment type="catalytic activity">
    <reaction evidence="1">
        <text>a 1,2-diacyl-sn-glycero-3-phosphocholine + H2O = a 1,2-diacyl-sn-glycero-3-phosphate + choline + H(+)</text>
        <dbReference type="Rhea" id="RHEA:14445"/>
        <dbReference type="ChEBI" id="CHEBI:15354"/>
        <dbReference type="ChEBI" id="CHEBI:15377"/>
        <dbReference type="ChEBI" id="CHEBI:15378"/>
        <dbReference type="ChEBI" id="CHEBI:57643"/>
        <dbReference type="ChEBI" id="CHEBI:58608"/>
        <dbReference type="EC" id="3.1.4.4"/>
    </reaction>
</comment>
<feature type="transmembrane region" description="Helical" evidence="6">
    <location>
        <begin position="656"/>
        <end position="677"/>
    </location>
</feature>
<evidence type="ECO:0000256" key="1">
    <source>
        <dbReference type="ARBA" id="ARBA00000798"/>
    </source>
</evidence>
<feature type="compositionally biased region" description="Basic and acidic residues" evidence="5">
    <location>
        <begin position="484"/>
        <end position="498"/>
    </location>
</feature>
<feature type="domain" description="PLD phosphodiesterase" evidence="7">
    <location>
        <begin position="386"/>
        <end position="408"/>
    </location>
</feature>
<dbReference type="Gene3D" id="3.30.870.10">
    <property type="entry name" value="Endonuclease Chain A"/>
    <property type="match status" value="2"/>
</dbReference>
<evidence type="ECO:0000256" key="5">
    <source>
        <dbReference type="SAM" id="MobiDB-lite"/>
    </source>
</evidence>
<feature type="domain" description="PLD phosphodiesterase" evidence="7">
    <location>
        <begin position="143"/>
        <end position="170"/>
    </location>
</feature>
<dbReference type="Pfam" id="PF13091">
    <property type="entry name" value="PLDc_2"/>
    <property type="match status" value="1"/>
</dbReference>
<evidence type="ECO:0000313" key="8">
    <source>
        <dbReference type="Proteomes" id="UP000675920"/>
    </source>
</evidence>
<evidence type="ECO:0000256" key="4">
    <source>
        <dbReference type="ARBA" id="ARBA00023098"/>
    </source>
</evidence>
<dbReference type="PROSITE" id="PS50035">
    <property type="entry name" value="PLD"/>
    <property type="match status" value="2"/>
</dbReference>
<dbReference type="Pfam" id="PF00614">
    <property type="entry name" value="PLDc"/>
    <property type="match status" value="1"/>
</dbReference>
<feature type="transmembrane region" description="Helical" evidence="6">
    <location>
        <begin position="617"/>
        <end position="650"/>
    </location>
</feature>
<keyword evidence="4" id="KW-0443">Lipid metabolism</keyword>
<name>A0A8B6X170_9BURK</name>
<dbReference type="Proteomes" id="UP000675920">
    <property type="component" value="Unplaced"/>
</dbReference>
<reference evidence="9" key="4">
    <citation type="submission" date="2025-08" db="UniProtKB">
        <authorList>
            <consortium name="RefSeq"/>
        </authorList>
    </citation>
    <scope>IDENTIFICATION</scope>
</reference>
<dbReference type="SUPFAM" id="SSF56024">
    <property type="entry name" value="Phospholipase D/nuclease"/>
    <property type="match status" value="2"/>
</dbReference>
<feature type="transmembrane region" description="Helical" evidence="6">
    <location>
        <begin position="764"/>
        <end position="784"/>
    </location>
</feature>
<feature type="transmembrane region" description="Helical" evidence="6">
    <location>
        <begin position="697"/>
        <end position="721"/>
    </location>
</feature>
<keyword evidence="8" id="KW-1185">Reference proteome</keyword>